<evidence type="ECO:0000259" key="1">
    <source>
        <dbReference type="SMART" id="SM00834"/>
    </source>
</evidence>
<dbReference type="AlphaFoldDB" id="A0A445MW06"/>
<dbReference type="Pfam" id="PF09723">
    <property type="entry name" value="Zn_ribbon_8"/>
    <property type="match status" value="1"/>
</dbReference>
<name>A0A445MW06_9BACT</name>
<accession>A0A445MW06</accession>
<dbReference type="SMART" id="SM00834">
    <property type="entry name" value="CxxC_CXXC_SSSS"/>
    <property type="match status" value="1"/>
</dbReference>
<feature type="domain" description="Putative regulatory protein FmdB zinc ribbon" evidence="1">
    <location>
        <begin position="1"/>
        <end position="43"/>
    </location>
</feature>
<sequence>MPIFEFKCLECGNVFEKLFINSNEEVDLNCPDCRSADLERVVSRTNYSIGAGAAGNQAKITEKTCGGGSNRCMTLDLPGPSR</sequence>
<reference evidence="2" key="1">
    <citation type="submission" date="2018-01" db="EMBL/GenBank/DDBJ databases">
        <authorList>
            <person name="Regsiter A."/>
            <person name="William W."/>
        </authorList>
    </citation>
    <scope>NUCLEOTIDE SEQUENCE</scope>
    <source>
        <strain evidence="2">TRIP AH-1</strain>
    </source>
</reference>
<evidence type="ECO:0000313" key="2">
    <source>
        <dbReference type="EMBL" id="SPD73687.1"/>
    </source>
</evidence>
<dbReference type="NCBIfam" id="TIGR02605">
    <property type="entry name" value="CxxC_CxxC_SSSS"/>
    <property type="match status" value="1"/>
</dbReference>
<dbReference type="EMBL" id="OJIN01000104">
    <property type="protein sequence ID" value="SPD73687.1"/>
    <property type="molecule type" value="Genomic_DNA"/>
</dbReference>
<protein>
    <submittedName>
        <fullName evidence="2">Putative regulatory protein (CxxC_CxxC_SSSS)</fullName>
    </submittedName>
</protein>
<dbReference type="InterPro" id="IPR013429">
    <property type="entry name" value="Regulatory_FmdB_Zinc_ribbon"/>
</dbReference>
<gene>
    <name evidence="2" type="ORF">PITCH_A1920026</name>
</gene>
<organism evidence="2">
    <name type="scientific">uncultured Desulfobacterium sp</name>
    <dbReference type="NCBI Taxonomy" id="201089"/>
    <lineage>
        <taxon>Bacteria</taxon>
        <taxon>Pseudomonadati</taxon>
        <taxon>Thermodesulfobacteriota</taxon>
        <taxon>Desulfobacteria</taxon>
        <taxon>Desulfobacterales</taxon>
        <taxon>Desulfobacteriaceae</taxon>
        <taxon>Desulfobacterium</taxon>
        <taxon>environmental samples</taxon>
    </lineage>
</organism>
<proteinExistence type="predicted"/>